<dbReference type="AlphaFoldDB" id="A0A0G0K1V2"/>
<evidence type="ECO:0000313" key="2">
    <source>
        <dbReference type="Proteomes" id="UP000034498"/>
    </source>
</evidence>
<comment type="caution">
    <text evidence="1">The sequence shown here is derived from an EMBL/GenBank/DDBJ whole genome shotgun (WGS) entry which is preliminary data.</text>
</comment>
<dbReference type="EMBL" id="LBUX01000028">
    <property type="protein sequence ID" value="KKQ73688.1"/>
    <property type="molecule type" value="Genomic_DNA"/>
</dbReference>
<organism evidence="1 2">
    <name type="scientific">Berkelbacteria bacterium GW2011_GWB1_38_5</name>
    <dbReference type="NCBI Taxonomy" id="1618336"/>
    <lineage>
        <taxon>Bacteria</taxon>
        <taxon>Candidatus Berkelbacteria</taxon>
    </lineage>
</organism>
<evidence type="ECO:0000313" key="1">
    <source>
        <dbReference type="EMBL" id="KKQ73688.1"/>
    </source>
</evidence>
<dbReference type="Proteomes" id="UP000034498">
    <property type="component" value="Unassembled WGS sequence"/>
</dbReference>
<accession>A0A0G0K1V2</accession>
<proteinExistence type="predicted"/>
<sequence>MALSDKDINKIGEIVEVKVTGDTKNEKAHQQILTKIEEVKQMETEDIQALSIDIVKIKKKIAFQ</sequence>
<gene>
    <name evidence="1" type="ORF">US94_C0028G0006</name>
</gene>
<reference evidence="1 2" key="1">
    <citation type="journal article" date="2015" name="Nature">
        <title>rRNA introns, odd ribosomes, and small enigmatic genomes across a large radiation of phyla.</title>
        <authorList>
            <person name="Brown C.T."/>
            <person name="Hug L.A."/>
            <person name="Thomas B.C."/>
            <person name="Sharon I."/>
            <person name="Castelle C.J."/>
            <person name="Singh A."/>
            <person name="Wilkins M.J."/>
            <person name="Williams K.H."/>
            <person name="Banfield J.F."/>
        </authorList>
    </citation>
    <scope>NUCLEOTIDE SEQUENCE [LARGE SCALE GENOMIC DNA]</scope>
</reference>
<name>A0A0G0K1V2_9BACT</name>
<protein>
    <submittedName>
        <fullName evidence="1">Uncharacterized protein</fullName>
    </submittedName>
</protein>